<dbReference type="NCBIfam" id="TIGR01164">
    <property type="entry name" value="rplP_bact"/>
    <property type="match status" value="1"/>
</dbReference>
<evidence type="ECO:0000313" key="5">
    <source>
        <dbReference type="EMBL" id="CCH59103.1"/>
    </source>
</evidence>
<dbReference type="OMA" id="MPGMYEF"/>
<dbReference type="InterPro" id="IPR000114">
    <property type="entry name" value="Ribosomal_uL16_bact-type"/>
</dbReference>
<dbReference type="FunCoup" id="I2GYA1">
    <property type="interactions" value="313"/>
</dbReference>
<dbReference type="GO" id="GO:0003735">
    <property type="term" value="F:structural constituent of ribosome"/>
    <property type="evidence" value="ECO:0007669"/>
    <property type="project" value="EnsemblFungi"/>
</dbReference>
<evidence type="ECO:0000256" key="4">
    <source>
        <dbReference type="RuleBase" id="RU004413"/>
    </source>
</evidence>
<proteinExistence type="inferred from homology"/>
<dbReference type="AlphaFoldDB" id="I2GYA1"/>
<dbReference type="OrthoDB" id="268521at2759"/>
<dbReference type="SUPFAM" id="SSF54686">
    <property type="entry name" value="Ribosomal protein L16p/L10e"/>
    <property type="match status" value="1"/>
</dbReference>
<dbReference type="PANTHER" id="PTHR12220:SF13">
    <property type="entry name" value="LARGE RIBOSOMAL SUBUNIT PROTEIN UL16M"/>
    <property type="match status" value="1"/>
</dbReference>
<dbReference type="CDD" id="cd01433">
    <property type="entry name" value="Ribosomal_L16_L10e"/>
    <property type="match status" value="1"/>
</dbReference>
<dbReference type="Gene3D" id="3.90.1170.10">
    <property type="entry name" value="Ribosomal protein L10e/L16"/>
    <property type="match status" value="1"/>
</dbReference>
<dbReference type="KEGG" id="tbl:TBLA_0B02610"/>
<dbReference type="InterPro" id="IPR036920">
    <property type="entry name" value="Ribosomal_uL16_sf"/>
</dbReference>
<dbReference type="GO" id="GO:0019843">
    <property type="term" value="F:rRNA binding"/>
    <property type="evidence" value="ECO:0007669"/>
    <property type="project" value="InterPro"/>
</dbReference>
<keyword evidence="6" id="KW-1185">Reference proteome</keyword>
<dbReference type="HOGENOM" id="CLU_078858_0_1_1"/>
<evidence type="ECO:0000256" key="1">
    <source>
        <dbReference type="ARBA" id="ARBA00008931"/>
    </source>
</evidence>
<organism evidence="5 6">
    <name type="scientific">Henningerozyma blattae (strain ATCC 34711 / CBS 6284 / DSM 70876 / NBRC 10599 / NRRL Y-10934 / UCD 77-7)</name>
    <name type="common">Yeast</name>
    <name type="synonym">Tetrapisispora blattae</name>
    <dbReference type="NCBI Taxonomy" id="1071380"/>
    <lineage>
        <taxon>Eukaryota</taxon>
        <taxon>Fungi</taxon>
        <taxon>Dikarya</taxon>
        <taxon>Ascomycota</taxon>
        <taxon>Saccharomycotina</taxon>
        <taxon>Saccharomycetes</taxon>
        <taxon>Saccharomycetales</taxon>
        <taxon>Saccharomycetaceae</taxon>
        <taxon>Henningerozyma</taxon>
    </lineage>
</organism>
<dbReference type="RefSeq" id="XP_004178622.1">
    <property type="nucleotide sequence ID" value="XM_004178574.1"/>
</dbReference>
<dbReference type="FunFam" id="3.90.1170.10:FF:000010">
    <property type="entry name" value="60S ribosomal protein L16, mitochondrial"/>
    <property type="match status" value="1"/>
</dbReference>
<dbReference type="eggNOG" id="KOG3422">
    <property type="taxonomic scope" value="Eukaryota"/>
</dbReference>
<reference evidence="5 6" key="1">
    <citation type="journal article" date="2011" name="Proc. Natl. Acad. Sci. U.S.A.">
        <title>Evolutionary erosion of yeast sex chromosomes by mating-type switching accidents.</title>
        <authorList>
            <person name="Gordon J.L."/>
            <person name="Armisen D."/>
            <person name="Proux-Wera E."/>
            <person name="Oheigeartaigh S.S."/>
            <person name="Byrne K.P."/>
            <person name="Wolfe K.H."/>
        </authorList>
    </citation>
    <scope>NUCLEOTIDE SEQUENCE [LARGE SCALE GENOMIC DNA]</scope>
    <source>
        <strain evidence="6">ATCC 34711 / CBS 6284 / DSM 70876 / NBRC 10599 / NRRL Y-10934 / UCD 77-7</strain>
    </source>
</reference>
<dbReference type="GO" id="GO:0032543">
    <property type="term" value="P:mitochondrial translation"/>
    <property type="evidence" value="ECO:0007669"/>
    <property type="project" value="EnsemblFungi"/>
</dbReference>
<dbReference type="InterPro" id="IPR016180">
    <property type="entry name" value="Ribosomal_uL16_dom"/>
</dbReference>
<accession>I2GYA1</accession>
<keyword evidence="2 4" id="KW-0689">Ribosomal protein</keyword>
<dbReference type="EMBL" id="HE806317">
    <property type="protein sequence ID" value="CCH59103.1"/>
    <property type="molecule type" value="Genomic_DNA"/>
</dbReference>
<dbReference type="STRING" id="1071380.I2GYA1"/>
<dbReference type="InterPro" id="IPR020798">
    <property type="entry name" value="Ribosomal_uL16_CS"/>
</dbReference>
<evidence type="ECO:0000256" key="3">
    <source>
        <dbReference type="ARBA" id="ARBA00023274"/>
    </source>
</evidence>
<evidence type="ECO:0000313" key="6">
    <source>
        <dbReference type="Proteomes" id="UP000002866"/>
    </source>
</evidence>
<dbReference type="PANTHER" id="PTHR12220">
    <property type="entry name" value="50S/60S RIBOSOMAL PROTEIN L16"/>
    <property type="match status" value="1"/>
</dbReference>
<sequence>MIAPNIFGNVLKSSISKSVTPPILSIRSGLPLINVNISNIRYKHEYAPRFKEFSKKHKGRVPVRIGGSVKGSTLKFGDYGIRLKSEGTRITAKQLKEADDAIMRYIRPLINGKLWRRLSTNVAVCVKGNETRMGKGKGGFDHWMVRVPTGKILFEMRGDDLHERVAREAFRKAGSKLPGIYEFVDKNSLARVGLHSFRDVNKIPKVNYFEELTKNPTKEYLNIMRSKEPMYREYRGR</sequence>
<evidence type="ECO:0000256" key="2">
    <source>
        <dbReference type="ARBA" id="ARBA00022980"/>
    </source>
</evidence>
<gene>
    <name evidence="5" type="primary">TBLA0B02610</name>
    <name evidence="5" type="ORF">TBLA_0B02610</name>
</gene>
<dbReference type="GO" id="GO:0005762">
    <property type="term" value="C:mitochondrial large ribosomal subunit"/>
    <property type="evidence" value="ECO:0007669"/>
    <property type="project" value="EnsemblFungi"/>
</dbReference>
<comment type="similarity">
    <text evidence="1 4">Belongs to the universal ribosomal protein uL16 family.</text>
</comment>
<dbReference type="InterPro" id="IPR047873">
    <property type="entry name" value="Ribosomal_uL16"/>
</dbReference>
<name>I2GYA1_HENB6</name>
<protein>
    <submittedName>
        <fullName evidence="5">Uncharacterized protein</fullName>
    </submittedName>
</protein>
<dbReference type="PROSITE" id="PS00701">
    <property type="entry name" value="RIBOSOMAL_L16_2"/>
    <property type="match status" value="1"/>
</dbReference>
<dbReference type="Proteomes" id="UP000002866">
    <property type="component" value="Chromosome 2"/>
</dbReference>
<keyword evidence="3 4" id="KW-0687">Ribonucleoprotein</keyword>
<dbReference type="InParanoid" id="I2GYA1"/>
<dbReference type="Pfam" id="PF00252">
    <property type="entry name" value="Ribosomal_L16"/>
    <property type="match status" value="1"/>
</dbReference>
<dbReference type="PRINTS" id="PR00060">
    <property type="entry name" value="RIBOSOMALL16"/>
</dbReference>
<dbReference type="GeneID" id="14494565"/>